<protein>
    <recommendedName>
        <fullName evidence="9">High affinity methionine permease</fullName>
    </recommendedName>
</protein>
<dbReference type="PIRSF" id="PIRSF006060">
    <property type="entry name" value="AA_transporter"/>
    <property type="match status" value="1"/>
</dbReference>
<feature type="region of interest" description="Disordered" evidence="5">
    <location>
        <begin position="31"/>
        <end position="57"/>
    </location>
</feature>
<comment type="caution">
    <text evidence="7">The sequence shown here is derived from an EMBL/GenBank/DDBJ whole genome shotgun (WGS) entry which is preliminary data.</text>
</comment>
<evidence type="ECO:0000313" key="7">
    <source>
        <dbReference type="EMBL" id="GAV30649.1"/>
    </source>
</evidence>
<comment type="subcellular location">
    <subcellularLocation>
        <location evidence="1">Membrane</location>
        <topology evidence="1">Multi-pass membrane protein</topology>
    </subcellularLocation>
</comment>
<organism evidence="7 8">
    <name type="scientific">Pichia membranifaciens</name>
    <dbReference type="NCBI Taxonomy" id="4926"/>
    <lineage>
        <taxon>Eukaryota</taxon>
        <taxon>Fungi</taxon>
        <taxon>Dikarya</taxon>
        <taxon>Ascomycota</taxon>
        <taxon>Saccharomycotina</taxon>
        <taxon>Pichiomycetes</taxon>
        <taxon>Pichiales</taxon>
        <taxon>Pichiaceae</taxon>
        <taxon>Pichia</taxon>
    </lineage>
</organism>
<dbReference type="PANTHER" id="PTHR11785">
    <property type="entry name" value="AMINO ACID TRANSPORTER"/>
    <property type="match status" value="1"/>
</dbReference>
<feature type="transmembrane region" description="Helical" evidence="6">
    <location>
        <begin position="145"/>
        <end position="171"/>
    </location>
</feature>
<evidence type="ECO:0000256" key="6">
    <source>
        <dbReference type="SAM" id="Phobius"/>
    </source>
</evidence>
<dbReference type="Proteomes" id="UP000186136">
    <property type="component" value="Unassembled WGS sequence"/>
</dbReference>
<dbReference type="OrthoDB" id="5982228at2759"/>
<evidence type="ECO:0000256" key="1">
    <source>
        <dbReference type="ARBA" id="ARBA00004141"/>
    </source>
</evidence>
<evidence type="ECO:0000313" key="8">
    <source>
        <dbReference type="Proteomes" id="UP000186136"/>
    </source>
</evidence>
<reference evidence="7 8" key="1">
    <citation type="submission" date="2016-08" db="EMBL/GenBank/DDBJ databases">
        <title>Whole genome shotgun sequence of Pichia membranifaciens KS47-1.</title>
        <authorList>
            <person name="Konishi M."/>
            <person name="Ishida M."/>
            <person name="Arakawa T."/>
            <person name="Kato Y."/>
            <person name="Horiuchi J."/>
        </authorList>
    </citation>
    <scope>NUCLEOTIDE SEQUENCE [LARGE SCALE GENOMIC DNA]</scope>
    <source>
        <strain evidence="7 8">KS47-1</strain>
    </source>
</reference>
<evidence type="ECO:0000256" key="5">
    <source>
        <dbReference type="SAM" id="MobiDB-lite"/>
    </source>
</evidence>
<keyword evidence="8" id="KW-1185">Reference proteome</keyword>
<feature type="transmembrane region" description="Helical" evidence="6">
    <location>
        <begin position="215"/>
        <end position="233"/>
    </location>
</feature>
<keyword evidence="4 6" id="KW-0472">Membrane</keyword>
<name>A0A1Q2YM88_9ASCO</name>
<evidence type="ECO:0008006" key="9">
    <source>
        <dbReference type="Google" id="ProtNLM"/>
    </source>
</evidence>
<feature type="transmembrane region" description="Helical" evidence="6">
    <location>
        <begin position="183"/>
        <end position="203"/>
    </location>
</feature>
<feature type="transmembrane region" description="Helical" evidence="6">
    <location>
        <begin position="101"/>
        <end position="125"/>
    </location>
</feature>
<dbReference type="Gene3D" id="1.20.1740.10">
    <property type="entry name" value="Amino acid/polyamine transporter I"/>
    <property type="match status" value="1"/>
</dbReference>
<evidence type="ECO:0000256" key="4">
    <source>
        <dbReference type="ARBA" id="ARBA00023136"/>
    </source>
</evidence>
<dbReference type="PANTHER" id="PTHR11785:SF353">
    <property type="entry name" value="METHIONINE TRANSPORTER (EUROFUNG)"/>
    <property type="match status" value="1"/>
</dbReference>
<keyword evidence="2 6" id="KW-0812">Transmembrane</keyword>
<dbReference type="GO" id="GO:0016020">
    <property type="term" value="C:membrane"/>
    <property type="evidence" value="ECO:0007669"/>
    <property type="project" value="UniProtKB-SubCell"/>
</dbReference>
<sequence>MTYSSALKRLTFFPQKEDGISTYTNSIEESVGDSSSIVQGDENGVLKSENDASPEEADNPLGYSIGNLSIMVLILQGLVGTGIFNTPGSILKSMGSIGSTYVLWLACFLLPLFSVFLYIEFAGYYPRRNGGEVAYLEQAYPKPKFLVPTIFAAVSIVLSYTTSSALAFGQYVLAAAEIESKTWYYRGIAVAALTFSALCVAGSTKWSLRLQNVIGFIKIVFLIFMVILGWVVLGGHTRVKDPHQSFRNVWEGTTTSGNNIANSIVKVTFSYDGYGYAFGVVAEHTSNKIKDRKKAQKQLLKNFSLFAPLALVIVFILYILVLTSYYAAASPEEIKHSGNSVAALLFKNVFDNHSANKALGAMIAISSFGHLVTAVLSHSRSLRECGRQGVLPFPKFWTSIKPLGTPLGPIFITWLVNFIMIVAPPAGSAYNLIVDMGSYSGYIFTLCLVVGLLKVRRERRLKGLGTEGQILPLPCIIVLILFELMVLAIAFVPPKGTLIGSDVTFFYAVYPIVTIGLLILCCAYYAIWRYALPKLGNYVHREIIYCLENGEIGNKVIQVKLDDLEEWDKENQTDENGVAKKIFTEIESIISEK</sequence>
<dbReference type="GO" id="GO:0015179">
    <property type="term" value="F:L-amino acid transmembrane transporter activity"/>
    <property type="evidence" value="ECO:0007669"/>
    <property type="project" value="TreeGrafter"/>
</dbReference>
<feature type="transmembrane region" description="Helical" evidence="6">
    <location>
        <begin position="358"/>
        <end position="377"/>
    </location>
</feature>
<dbReference type="AlphaFoldDB" id="A0A1Q2YM88"/>
<evidence type="ECO:0000256" key="3">
    <source>
        <dbReference type="ARBA" id="ARBA00022989"/>
    </source>
</evidence>
<proteinExistence type="predicted"/>
<feature type="transmembrane region" description="Helical" evidence="6">
    <location>
        <begin position="505"/>
        <end position="527"/>
    </location>
</feature>
<dbReference type="EMBL" id="BDGI01000201">
    <property type="protein sequence ID" value="GAV30649.1"/>
    <property type="molecule type" value="Genomic_DNA"/>
</dbReference>
<feature type="transmembrane region" description="Helical" evidence="6">
    <location>
        <begin position="473"/>
        <end position="493"/>
    </location>
</feature>
<feature type="transmembrane region" description="Helical" evidence="6">
    <location>
        <begin position="303"/>
        <end position="328"/>
    </location>
</feature>
<keyword evidence="3 6" id="KW-1133">Transmembrane helix</keyword>
<accession>A0A1Q2YM88</accession>
<dbReference type="Pfam" id="PF13520">
    <property type="entry name" value="AA_permease_2"/>
    <property type="match status" value="1"/>
</dbReference>
<feature type="transmembrane region" description="Helical" evidence="6">
    <location>
        <begin position="403"/>
        <end position="423"/>
    </location>
</feature>
<feature type="transmembrane region" description="Helical" evidence="6">
    <location>
        <begin position="61"/>
        <end position="80"/>
    </location>
</feature>
<dbReference type="InterPro" id="IPR050598">
    <property type="entry name" value="AminoAcid_Transporter"/>
</dbReference>
<dbReference type="InterPro" id="IPR002293">
    <property type="entry name" value="AA/rel_permease1"/>
</dbReference>
<gene>
    <name evidence="7" type="ORF">PMKS-004166</name>
</gene>
<feature type="transmembrane region" description="Helical" evidence="6">
    <location>
        <begin position="429"/>
        <end position="453"/>
    </location>
</feature>
<evidence type="ECO:0000256" key="2">
    <source>
        <dbReference type="ARBA" id="ARBA00022692"/>
    </source>
</evidence>